<dbReference type="EMBL" id="CAKOAT010886264">
    <property type="protein sequence ID" value="CAH8390298.1"/>
    <property type="molecule type" value="Genomic_DNA"/>
</dbReference>
<reference evidence="1 2" key="1">
    <citation type="submission" date="2022-03" db="EMBL/GenBank/DDBJ databases">
        <authorList>
            <person name="Macdonald S."/>
            <person name="Ahmed S."/>
            <person name="Newling K."/>
        </authorList>
    </citation>
    <scope>NUCLEOTIDE SEQUENCE [LARGE SCALE GENOMIC DNA]</scope>
</reference>
<evidence type="ECO:0000313" key="2">
    <source>
        <dbReference type="Proteomes" id="UP001642260"/>
    </source>
</evidence>
<name>A0ABC8M3M5_ERUVS</name>
<keyword evidence="2" id="KW-1185">Reference proteome</keyword>
<evidence type="ECO:0000313" key="1">
    <source>
        <dbReference type="EMBL" id="CAH8390298.1"/>
    </source>
</evidence>
<comment type="caution">
    <text evidence="1">The sequence shown here is derived from an EMBL/GenBank/DDBJ whole genome shotgun (WGS) entry which is preliminary data.</text>
</comment>
<dbReference type="InterPro" id="IPR012340">
    <property type="entry name" value="NA-bd_OB-fold"/>
</dbReference>
<proteinExistence type="predicted"/>
<organism evidence="1 2">
    <name type="scientific">Eruca vesicaria subsp. sativa</name>
    <name type="common">Garden rocket</name>
    <name type="synonym">Eruca sativa</name>
    <dbReference type="NCBI Taxonomy" id="29727"/>
    <lineage>
        <taxon>Eukaryota</taxon>
        <taxon>Viridiplantae</taxon>
        <taxon>Streptophyta</taxon>
        <taxon>Embryophyta</taxon>
        <taxon>Tracheophyta</taxon>
        <taxon>Spermatophyta</taxon>
        <taxon>Magnoliopsida</taxon>
        <taxon>eudicotyledons</taxon>
        <taxon>Gunneridae</taxon>
        <taxon>Pentapetalae</taxon>
        <taxon>rosids</taxon>
        <taxon>malvids</taxon>
        <taxon>Brassicales</taxon>
        <taxon>Brassicaceae</taxon>
        <taxon>Brassiceae</taxon>
        <taxon>Eruca</taxon>
    </lineage>
</organism>
<dbReference type="Gene3D" id="2.40.50.140">
    <property type="entry name" value="Nucleic acid-binding proteins"/>
    <property type="match status" value="1"/>
</dbReference>
<dbReference type="Proteomes" id="UP001642260">
    <property type="component" value="Unassembled WGS sequence"/>
</dbReference>
<protein>
    <submittedName>
        <fullName evidence="1">Uncharacterized protein</fullName>
    </submittedName>
</protein>
<dbReference type="AlphaFoldDB" id="A0ABC8M3M5"/>
<accession>A0ABC8M3M5</accession>
<sequence>MLLIDENSAVIQGFVNVNRQFMFKQCLIERSVYRLRRLDVTRSNPNFRMLDASFSIWFNNGTSLVKKTTFIRSIPTELFRFLTWSEV</sequence>
<gene>
    <name evidence="1" type="ORF">ERUC_LOCUS42781</name>
</gene>